<dbReference type="AlphaFoldDB" id="A0AAD7CVP9"/>
<name>A0AAD7CVP9_MYCRO</name>
<keyword evidence="2" id="KW-1185">Reference proteome</keyword>
<evidence type="ECO:0000313" key="1">
    <source>
        <dbReference type="EMBL" id="KAJ7665564.1"/>
    </source>
</evidence>
<reference evidence="1" key="1">
    <citation type="submission" date="2023-03" db="EMBL/GenBank/DDBJ databases">
        <title>Massive genome expansion in bonnet fungi (Mycena s.s.) driven by repeated elements and novel gene families across ecological guilds.</title>
        <authorList>
            <consortium name="Lawrence Berkeley National Laboratory"/>
            <person name="Harder C.B."/>
            <person name="Miyauchi S."/>
            <person name="Viragh M."/>
            <person name="Kuo A."/>
            <person name="Thoen E."/>
            <person name="Andreopoulos B."/>
            <person name="Lu D."/>
            <person name="Skrede I."/>
            <person name="Drula E."/>
            <person name="Henrissat B."/>
            <person name="Morin E."/>
            <person name="Kohler A."/>
            <person name="Barry K."/>
            <person name="LaButti K."/>
            <person name="Morin E."/>
            <person name="Salamov A."/>
            <person name="Lipzen A."/>
            <person name="Mereny Z."/>
            <person name="Hegedus B."/>
            <person name="Baldrian P."/>
            <person name="Stursova M."/>
            <person name="Weitz H."/>
            <person name="Taylor A."/>
            <person name="Grigoriev I.V."/>
            <person name="Nagy L.G."/>
            <person name="Martin F."/>
            <person name="Kauserud H."/>
        </authorList>
    </citation>
    <scope>NUCLEOTIDE SEQUENCE</scope>
    <source>
        <strain evidence="1">CBHHK067</strain>
    </source>
</reference>
<gene>
    <name evidence="1" type="ORF">B0H17DRAFT_951526</name>
</gene>
<dbReference type="Proteomes" id="UP001221757">
    <property type="component" value="Unassembled WGS sequence"/>
</dbReference>
<evidence type="ECO:0000313" key="2">
    <source>
        <dbReference type="Proteomes" id="UP001221757"/>
    </source>
</evidence>
<proteinExistence type="predicted"/>
<dbReference type="EMBL" id="JARKIE010000216">
    <property type="protein sequence ID" value="KAJ7665564.1"/>
    <property type="molecule type" value="Genomic_DNA"/>
</dbReference>
<accession>A0AAD7CVP9</accession>
<comment type="caution">
    <text evidence="1">The sequence shown here is derived from an EMBL/GenBank/DDBJ whole genome shotgun (WGS) entry which is preliminary data.</text>
</comment>
<protein>
    <submittedName>
        <fullName evidence="1">Uncharacterized protein</fullName>
    </submittedName>
</protein>
<sequence>MAVPIVNTDVDLECLSLLEEWMFECTDKAGIAGDEQWGLDAGHHQDCWVPYEGTPSLGRRIVMMPRMKLFIM</sequence>
<organism evidence="1 2">
    <name type="scientific">Mycena rosella</name>
    <name type="common">Pink bonnet</name>
    <name type="synonym">Agaricus rosellus</name>
    <dbReference type="NCBI Taxonomy" id="1033263"/>
    <lineage>
        <taxon>Eukaryota</taxon>
        <taxon>Fungi</taxon>
        <taxon>Dikarya</taxon>
        <taxon>Basidiomycota</taxon>
        <taxon>Agaricomycotina</taxon>
        <taxon>Agaricomycetes</taxon>
        <taxon>Agaricomycetidae</taxon>
        <taxon>Agaricales</taxon>
        <taxon>Marasmiineae</taxon>
        <taxon>Mycenaceae</taxon>
        <taxon>Mycena</taxon>
    </lineage>
</organism>